<dbReference type="GO" id="GO:0016020">
    <property type="term" value="C:membrane"/>
    <property type="evidence" value="ECO:0007669"/>
    <property type="project" value="UniProtKB-SubCell"/>
</dbReference>
<comment type="subcellular location">
    <subcellularLocation>
        <location evidence="1">Membrane</location>
        <topology evidence="1">Multi-pass membrane protein</topology>
    </subcellularLocation>
</comment>
<proteinExistence type="inferred from homology"/>
<evidence type="ECO:0000256" key="6">
    <source>
        <dbReference type="SAM" id="Phobius"/>
    </source>
</evidence>
<keyword evidence="8" id="KW-1185">Reference proteome</keyword>
<comment type="similarity">
    <text evidence="2">Belongs to the RNase K family.</text>
</comment>
<sequence>MGCPILGPKCSAYYMIISVWGIIMLVLMGIFFQIRTPSLFEDISVDEEEWSNHGMSLDFVKSKYEDNAVNCWIAAALYAVLFVFSFIQQRMNARQTYETS</sequence>
<evidence type="ECO:0000256" key="1">
    <source>
        <dbReference type="ARBA" id="ARBA00004141"/>
    </source>
</evidence>
<dbReference type="PANTHER" id="PTHR31733">
    <property type="entry name" value="RIBONUCLEASE KAPPA"/>
    <property type="match status" value="1"/>
</dbReference>
<dbReference type="InterPro" id="IPR056552">
    <property type="entry name" value="Ribonucl_Kappa"/>
</dbReference>
<dbReference type="GO" id="GO:0004521">
    <property type="term" value="F:RNA endonuclease activity"/>
    <property type="evidence" value="ECO:0007669"/>
    <property type="project" value="InterPro"/>
</dbReference>
<protein>
    <submittedName>
        <fullName evidence="7">Uncharacterized protein</fullName>
    </submittedName>
</protein>
<evidence type="ECO:0000256" key="3">
    <source>
        <dbReference type="ARBA" id="ARBA00022692"/>
    </source>
</evidence>
<dbReference type="OrthoDB" id="67317at2759"/>
<dbReference type="Proteomes" id="UP000271974">
    <property type="component" value="Unassembled WGS sequence"/>
</dbReference>
<evidence type="ECO:0000313" key="7">
    <source>
        <dbReference type="EMBL" id="RUS91139.1"/>
    </source>
</evidence>
<feature type="transmembrane region" description="Helical" evidence="6">
    <location>
        <begin position="67"/>
        <end position="87"/>
    </location>
</feature>
<dbReference type="InterPro" id="IPR026770">
    <property type="entry name" value="RNase_K"/>
</dbReference>
<keyword evidence="3 6" id="KW-0812">Transmembrane</keyword>
<dbReference type="AlphaFoldDB" id="A0A3S1CFB2"/>
<reference evidence="7 8" key="1">
    <citation type="submission" date="2019-01" db="EMBL/GenBank/DDBJ databases">
        <title>A draft genome assembly of the solar-powered sea slug Elysia chlorotica.</title>
        <authorList>
            <person name="Cai H."/>
            <person name="Li Q."/>
            <person name="Fang X."/>
            <person name="Li J."/>
            <person name="Curtis N.E."/>
            <person name="Altenburger A."/>
            <person name="Shibata T."/>
            <person name="Feng M."/>
            <person name="Maeda T."/>
            <person name="Schwartz J.A."/>
            <person name="Shigenobu S."/>
            <person name="Lundholm N."/>
            <person name="Nishiyama T."/>
            <person name="Yang H."/>
            <person name="Hasebe M."/>
            <person name="Li S."/>
            <person name="Pierce S.K."/>
            <person name="Wang J."/>
        </authorList>
    </citation>
    <scope>NUCLEOTIDE SEQUENCE [LARGE SCALE GENOMIC DNA]</scope>
    <source>
        <strain evidence="7">EC2010</strain>
        <tissue evidence="7">Whole organism of an adult</tissue>
    </source>
</reference>
<accession>A0A3S1CFB2</accession>
<evidence type="ECO:0000256" key="5">
    <source>
        <dbReference type="ARBA" id="ARBA00023136"/>
    </source>
</evidence>
<feature type="transmembrane region" description="Helical" evidence="6">
    <location>
        <begin position="12"/>
        <end position="34"/>
    </location>
</feature>
<evidence type="ECO:0000313" key="8">
    <source>
        <dbReference type="Proteomes" id="UP000271974"/>
    </source>
</evidence>
<gene>
    <name evidence="7" type="ORF">EGW08_001052</name>
</gene>
<dbReference type="Pfam" id="PF23489">
    <property type="entry name" value="V-ATPase_su_f"/>
    <property type="match status" value="1"/>
</dbReference>
<keyword evidence="4 6" id="KW-1133">Transmembrane helix</keyword>
<comment type="caution">
    <text evidence="7">The sequence shown here is derived from an EMBL/GenBank/DDBJ whole genome shotgun (WGS) entry which is preliminary data.</text>
</comment>
<organism evidence="7 8">
    <name type="scientific">Elysia chlorotica</name>
    <name type="common">Eastern emerald elysia</name>
    <name type="synonym">Sea slug</name>
    <dbReference type="NCBI Taxonomy" id="188477"/>
    <lineage>
        <taxon>Eukaryota</taxon>
        <taxon>Metazoa</taxon>
        <taxon>Spiralia</taxon>
        <taxon>Lophotrochozoa</taxon>
        <taxon>Mollusca</taxon>
        <taxon>Gastropoda</taxon>
        <taxon>Heterobranchia</taxon>
        <taxon>Euthyneura</taxon>
        <taxon>Panpulmonata</taxon>
        <taxon>Sacoglossa</taxon>
        <taxon>Placobranchoidea</taxon>
        <taxon>Plakobranchidae</taxon>
        <taxon>Elysia</taxon>
    </lineage>
</organism>
<dbReference type="EMBL" id="RQTK01000017">
    <property type="protein sequence ID" value="RUS91139.1"/>
    <property type="molecule type" value="Genomic_DNA"/>
</dbReference>
<evidence type="ECO:0000256" key="4">
    <source>
        <dbReference type="ARBA" id="ARBA00022989"/>
    </source>
</evidence>
<name>A0A3S1CFB2_ELYCH</name>
<dbReference type="STRING" id="188477.A0A3S1CFB2"/>
<keyword evidence="5 6" id="KW-0472">Membrane</keyword>
<evidence type="ECO:0000256" key="2">
    <source>
        <dbReference type="ARBA" id="ARBA00008458"/>
    </source>
</evidence>